<dbReference type="Proteomes" id="UP000015102">
    <property type="component" value="Unassembled WGS sequence"/>
</dbReference>
<keyword evidence="3" id="KW-1185">Reference proteome</keyword>
<proteinExistence type="predicted"/>
<dbReference type="EnsemblMetazoa" id="MESCA009477-RA">
    <property type="protein sequence ID" value="MESCA009477-PA"/>
    <property type="gene ID" value="MESCA009477"/>
</dbReference>
<name>T1H013_MEGSC</name>
<organism evidence="2 3">
    <name type="scientific">Megaselia scalaris</name>
    <name type="common">Humpbacked fly</name>
    <name type="synonym">Phora scalaris</name>
    <dbReference type="NCBI Taxonomy" id="36166"/>
    <lineage>
        <taxon>Eukaryota</taxon>
        <taxon>Metazoa</taxon>
        <taxon>Ecdysozoa</taxon>
        <taxon>Arthropoda</taxon>
        <taxon>Hexapoda</taxon>
        <taxon>Insecta</taxon>
        <taxon>Pterygota</taxon>
        <taxon>Neoptera</taxon>
        <taxon>Endopterygota</taxon>
        <taxon>Diptera</taxon>
        <taxon>Brachycera</taxon>
        <taxon>Muscomorpha</taxon>
        <taxon>Platypezoidea</taxon>
        <taxon>Phoridae</taxon>
        <taxon>Megaseliini</taxon>
        <taxon>Megaselia</taxon>
    </lineage>
</organism>
<keyword evidence="1" id="KW-0732">Signal</keyword>
<dbReference type="STRING" id="36166.T1H013"/>
<reference evidence="2" key="2">
    <citation type="submission" date="2015-06" db="UniProtKB">
        <authorList>
            <consortium name="EnsemblMetazoa"/>
        </authorList>
    </citation>
    <scope>IDENTIFICATION</scope>
</reference>
<evidence type="ECO:0000313" key="3">
    <source>
        <dbReference type="Proteomes" id="UP000015102"/>
    </source>
</evidence>
<protein>
    <submittedName>
        <fullName evidence="2">Uncharacterized protein</fullName>
    </submittedName>
</protein>
<dbReference type="EMBL" id="CAQQ02196184">
    <property type="status" value="NOT_ANNOTATED_CDS"/>
    <property type="molecule type" value="Genomic_DNA"/>
</dbReference>
<feature type="chain" id="PRO_5004577274" evidence="1">
    <location>
        <begin position="18"/>
        <end position="73"/>
    </location>
</feature>
<reference evidence="3" key="1">
    <citation type="submission" date="2013-02" db="EMBL/GenBank/DDBJ databases">
        <authorList>
            <person name="Hughes D."/>
        </authorList>
    </citation>
    <scope>NUCLEOTIDE SEQUENCE</scope>
    <source>
        <strain>Durham</strain>
        <strain evidence="3">NC isolate 2 -- Noor lab</strain>
    </source>
</reference>
<dbReference type="HOGENOM" id="CLU_2712032_0_0_1"/>
<feature type="signal peptide" evidence="1">
    <location>
        <begin position="1"/>
        <end position="17"/>
    </location>
</feature>
<sequence length="73" mass="7965">MLGRLMVVCAGMALVSAGPQLSETDNILHSALKIVKECGDKSVVLCMKERALHYMDDQDFGDVKLTEGIELVK</sequence>
<dbReference type="AlphaFoldDB" id="T1H013"/>
<evidence type="ECO:0000313" key="2">
    <source>
        <dbReference type="EnsemblMetazoa" id="MESCA009477-PA"/>
    </source>
</evidence>
<evidence type="ECO:0000256" key="1">
    <source>
        <dbReference type="SAM" id="SignalP"/>
    </source>
</evidence>
<accession>T1H013</accession>